<dbReference type="RefSeq" id="WP_216520854.1">
    <property type="nucleotide sequence ID" value="NZ_JAHLPM010000012.1"/>
</dbReference>
<evidence type="ECO:0000313" key="1">
    <source>
        <dbReference type="EMBL" id="MBU5439151.1"/>
    </source>
</evidence>
<dbReference type="EMBL" id="JAHLPM010000012">
    <property type="protein sequence ID" value="MBU5439151.1"/>
    <property type="molecule type" value="Genomic_DNA"/>
</dbReference>
<comment type="caution">
    <text evidence="1">The sequence shown here is derived from an EMBL/GenBank/DDBJ whole genome shotgun (WGS) entry which is preliminary data.</text>
</comment>
<evidence type="ECO:0000313" key="2">
    <source>
        <dbReference type="Proteomes" id="UP000749471"/>
    </source>
</evidence>
<reference evidence="1 2" key="1">
    <citation type="submission" date="2021-06" db="EMBL/GenBank/DDBJ databases">
        <authorList>
            <person name="Sun Q."/>
            <person name="Li D."/>
        </authorList>
    </citation>
    <scope>NUCLEOTIDE SEQUENCE [LARGE SCALE GENOMIC DNA]</scope>
    <source>
        <strain evidence="1 2">MSJ-40</strain>
    </source>
</reference>
<sequence>MYCIFADLCEVKDYLYIIESENLVSVYSASAKYDIVLLFKAKILEKMIGNQIEK</sequence>
<organism evidence="1 2">
    <name type="scientific">Tissierella simiarum</name>
    <dbReference type="NCBI Taxonomy" id="2841534"/>
    <lineage>
        <taxon>Bacteria</taxon>
        <taxon>Bacillati</taxon>
        <taxon>Bacillota</taxon>
        <taxon>Tissierellia</taxon>
        <taxon>Tissierellales</taxon>
        <taxon>Tissierellaceae</taxon>
        <taxon>Tissierella</taxon>
    </lineage>
</organism>
<dbReference type="Proteomes" id="UP000749471">
    <property type="component" value="Unassembled WGS sequence"/>
</dbReference>
<gene>
    <name evidence="1" type="ORF">KQI42_14105</name>
</gene>
<name>A0ABS6E8I5_9FIRM</name>
<proteinExistence type="predicted"/>
<accession>A0ABS6E8I5</accession>
<protein>
    <submittedName>
        <fullName evidence="1">Uncharacterized protein</fullName>
    </submittedName>
</protein>
<keyword evidence="2" id="KW-1185">Reference proteome</keyword>